<feature type="domain" description="MobA-like NTP transferase" evidence="1">
    <location>
        <begin position="61"/>
        <end position="191"/>
    </location>
</feature>
<dbReference type="AlphaFoldDB" id="A0A2J6WG56"/>
<evidence type="ECO:0000259" key="1">
    <source>
        <dbReference type="Pfam" id="PF12804"/>
    </source>
</evidence>
<sequence length="200" mass="23034">MKIKINDEFVIELFGRKKVFKLKGVPFFEFEFLPKRPCISFIILAAKDFSSKKIKDIISVIESLKQKYILDIVIVVSNEKDLDELQRVFPKSFYKVNISDALENPVFSSVKCGIRAVSPYSIGAVLIFANRPSLTPDVLEKLIYAIQKGNLISIPIKDNKRTHPIAFSSLLFNVIKNLRKEKGIPYMLRKYRENISYVEI</sequence>
<dbReference type="InterPro" id="IPR025877">
    <property type="entry name" value="MobA-like_NTP_Trfase"/>
</dbReference>
<evidence type="ECO:0000313" key="3">
    <source>
        <dbReference type="Proteomes" id="UP000237040"/>
    </source>
</evidence>
<protein>
    <recommendedName>
        <fullName evidence="1">MobA-like NTP transferase domain-containing protein</fullName>
    </recommendedName>
</protein>
<reference evidence="2 3" key="1">
    <citation type="submission" date="2018-01" db="EMBL/GenBank/DDBJ databases">
        <title>Metagenomic assembled genomes from two thermal pools in the Uzon Caldera, Kamchatka, Russia.</title>
        <authorList>
            <person name="Wilkins L."/>
            <person name="Ettinger C."/>
        </authorList>
    </citation>
    <scope>NUCLEOTIDE SEQUENCE [LARGE SCALE GENOMIC DNA]</scope>
    <source>
        <strain evidence="2">ZAV-07</strain>
    </source>
</reference>
<comment type="caution">
    <text evidence="2">The sequence shown here is derived from an EMBL/GenBank/DDBJ whole genome shotgun (WGS) entry which is preliminary data.</text>
</comment>
<dbReference type="SUPFAM" id="SSF53448">
    <property type="entry name" value="Nucleotide-diphospho-sugar transferases"/>
    <property type="match status" value="1"/>
</dbReference>
<accession>A0A2J6WG56</accession>
<dbReference type="Gene3D" id="3.90.550.10">
    <property type="entry name" value="Spore Coat Polysaccharide Biosynthesis Protein SpsA, Chain A"/>
    <property type="match status" value="1"/>
</dbReference>
<dbReference type="GO" id="GO:0016779">
    <property type="term" value="F:nucleotidyltransferase activity"/>
    <property type="evidence" value="ECO:0007669"/>
    <property type="project" value="UniProtKB-ARBA"/>
</dbReference>
<name>A0A2J6WG56_9BACT</name>
<dbReference type="Pfam" id="PF12804">
    <property type="entry name" value="NTP_transf_3"/>
    <property type="match status" value="1"/>
</dbReference>
<proteinExistence type="predicted"/>
<dbReference type="RefSeq" id="WP_424587004.1">
    <property type="nucleotide sequence ID" value="NZ_JBNARP010000023.1"/>
</dbReference>
<evidence type="ECO:0000313" key="2">
    <source>
        <dbReference type="EMBL" id="PMP69070.1"/>
    </source>
</evidence>
<dbReference type="EMBL" id="PNIL01000001">
    <property type="protein sequence ID" value="PMP69070.1"/>
    <property type="molecule type" value="Genomic_DNA"/>
</dbReference>
<dbReference type="InterPro" id="IPR029044">
    <property type="entry name" value="Nucleotide-diphossugar_trans"/>
</dbReference>
<gene>
    <name evidence="2" type="ORF">C0189_00060</name>
</gene>
<dbReference type="Proteomes" id="UP000237040">
    <property type="component" value="Unassembled WGS sequence"/>
</dbReference>
<organism evidence="2 3">
    <name type="scientific">Caldisericum exile</name>
    <dbReference type="NCBI Taxonomy" id="693075"/>
    <lineage>
        <taxon>Bacteria</taxon>
        <taxon>Pseudomonadati</taxon>
        <taxon>Caldisericota/Cryosericota group</taxon>
        <taxon>Caldisericota</taxon>
        <taxon>Caldisericia</taxon>
        <taxon>Caldisericales</taxon>
        <taxon>Caldisericaceae</taxon>
        <taxon>Caldisericum</taxon>
    </lineage>
</organism>